<keyword evidence="8" id="KW-0378">Hydrolase</keyword>
<dbReference type="PANTHER" id="PTHR33693:SF1">
    <property type="entry name" value="TYPE-4 URACIL-DNA GLYCOSYLASE"/>
    <property type="match status" value="1"/>
</dbReference>
<name>A0A1Q2SP13_9GAMM</name>
<dbReference type="GO" id="GO:0051539">
    <property type="term" value="F:4 iron, 4 sulfur cluster binding"/>
    <property type="evidence" value="ECO:0007669"/>
    <property type="project" value="UniProtKB-KW"/>
</dbReference>
<dbReference type="GO" id="GO:0046872">
    <property type="term" value="F:metal ion binding"/>
    <property type="evidence" value="ECO:0007669"/>
    <property type="project" value="UniProtKB-KW"/>
</dbReference>
<accession>A0A1Q2SP13</accession>
<dbReference type="OrthoDB" id="5290748at2"/>
<evidence type="ECO:0000256" key="10">
    <source>
        <dbReference type="ARBA" id="ARBA00023014"/>
    </source>
</evidence>
<dbReference type="PANTHER" id="PTHR33693">
    <property type="entry name" value="TYPE-5 URACIL-DNA GLYCOSYLASE"/>
    <property type="match status" value="1"/>
</dbReference>
<evidence type="ECO:0000313" key="14">
    <source>
        <dbReference type="Proteomes" id="UP000243679"/>
    </source>
</evidence>
<dbReference type="GO" id="GO:0004844">
    <property type="term" value="F:uracil DNA N-glycosylase activity"/>
    <property type="evidence" value="ECO:0007669"/>
    <property type="project" value="UniProtKB-EC"/>
</dbReference>
<dbReference type="CDD" id="cd10030">
    <property type="entry name" value="UDG-F4_TTUDGA_SPO1dp_like"/>
    <property type="match status" value="1"/>
</dbReference>
<evidence type="ECO:0000256" key="11">
    <source>
        <dbReference type="ARBA" id="ARBA00023204"/>
    </source>
</evidence>
<reference evidence="13 14" key="1">
    <citation type="journal article" date="2017" name="ISME J.">
        <title>An acid-tolerant ammonia-oxidizing ?-proteobacterium from soil.</title>
        <authorList>
            <person name="Hayatsu M."/>
            <person name="Tago K."/>
            <person name="Uchiyama I."/>
            <person name="Toyoda A."/>
            <person name="Wang Y."/>
            <person name="Shimomura Y."/>
            <person name="Okubo T."/>
            <person name="Kurisu F."/>
            <person name="Hirono Y."/>
            <person name="Nonaka K."/>
            <person name="Akiyama H."/>
            <person name="Itoh T."/>
            <person name="Takami H."/>
        </authorList>
    </citation>
    <scope>NUCLEOTIDE SEQUENCE [LARGE SCALE GENOMIC DNA]</scope>
    <source>
        <strain evidence="13 14">TAO100</strain>
    </source>
</reference>
<evidence type="ECO:0000256" key="2">
    <source>
        <dbReference type="ARBA" id="ARBA00006521"/>
    </source>
</evidence>
<dbReference type="Proteomes" id="UP000243679">
    <property type="component" value="Chromosome"/>
</dbReference>
<comment type="catalytic activity">
    <reaction evidence="1">
        <text>Hydrolyzes single-stranded DNA or mismatched double-stranded DNA and polynucleotides, releasing free uracil.</text>
        <dbReference type="EC" id="3.2.2.27"/>
    </reaction>
</comment>
<dbReference type="Gene3D" id="3.40.470.10">
    <property type="entry name" value="Uracil-DNA glycosylase-like domain"/>
    <property type="match status" value="1"/>
</dbReference>
<protein>
    <recommendedName>
        <fullName evidence="4">Type-4 uracil-DNA glycosylase</fullName>
        <ecNumber evidence="3">3.2.2.27</ecNumber>
    </recommendedName>
</protein>
<dbReference type="SMART" id="SM00986">
    <property type="entry name" value="UDG"/>
    <property type="match status" value="1"/>
</dbReference>
<organism evidence="13 14">
    <name type="scientific">Candidatus Nitrosoglobus terrae</name>
    <dbReference type="NCBI Taxonomy" id="1630141"/>
    <lineage>
        <taxon>Bacteria</taxon>
        <taxon>Pseudomonadati</taxon>
        <taxon>Pseudomonadota</taxon>
        <taxon>Gammaproteobacteria</taxon>
        <taxon>Chromatiales</taxon>
        <taxon>Chromatiaceae</taxon>
        <taxon>Candidatus Nitrosoglobus</taxon>
    </lineage>
</organism>
<dbReference type="InterPro" id="IPR051536">
    <property type="entry name" value="UDG_Type-4/5"/>
</dbReference>
<dbReference type="EMBL" id="AP014836">
    <property type="protein sequence ID" value="BAW80895.1"/>
    <property type="molecule type" value="Genomic_DNA"/>
</dbReference>
<dbReference type="GO" id="GO:0006281">
    <property type="term" value="P:DNA repair"/>
    <property type="evidence" value="ECO:0007669"/>
    <property type="project" value="UniProtKB-KW"/>
</dbReference>
<keyword evidence="11" id="KW-0234">DNA repair</keyword>
<evidence type="ECO:0000256" key="8">
    <source>
        <dbReference type="ARBA" id="ARBA00022801"/>
    </source>
</evidence>
<gene>
    <name evidence="13" type="ORF">TAO_1525</name>
</gene>
<dbReference type="NCBIfam" id="TIGR00758">
    <property type="entry name" value="UDG_fam4"/>
    <property type="match status" value="1"/>
</dbReference>
<keyword evidence="9" id="KW-0408">Iron</keyword>
<evidence type="ECO:0000259" key="12">
    <source>
        <dbReference type="SMART" id="SM00986"/>
    </source>
</evidence>
<keyword evidence="5" id="KW-0004">4Fe-4S</keyword>
<evidence type="ECO:0000256" key="5">
    <source>
        <dbReference type="ARBA" id="ARBA00022485"/>
    </source>
</evidence>
<evidence type="ECO:0000256" key="4">
    <source>
        <dbReference type="ARBA" id="ARBA00019403"/>
    </source>
</evidence>
<feature type="domain" description="Uracil-DNA glycosylase-like" evidence="12">
    <location>
        <begin position="76"/>
        <end position="224"/>
    </location>
</feature>
<dbReference type="InterPro" id="IPR005273">
    <property type="entry name" value="Ura-DNA_glyco_family4"/>
</dbReference>
<sequence length="233" mass="26441">MDPRYLRYLGVMEIQVWQRREIAAIVTKTSTVEIATAISTEVLTHHFSAEKWEKLIARVAHCTACSLHQTRTQTVFGTGDQEAKWLIVGEAPGADEDRQGEPFVGRAGKLLDAMLKALEIQRSQVYIANILKCRPPNNRDPLPEEVASCKIHFIDQILLLRPRIILALGRVAAQNLLKTSETLKDLRGKVHQYSDTAIPLIVTYHPAYLLRSPREKQKAWQDLQLAVKTYHEV</sequence>
<evidence type="ECO:0000256" key="6">
    <source>
        <dbReference type="ARBA" id="ARBA00022723"/>
    </source>
</evidence>
<dbReference type="KEGG" id="ntt:TAO_1525"/>
<keyword evidence="10" id="KW-0411">Iron-sulfur</keyword>
<proteinExistence type="inferred from homology"/>
<dbReference type="SMART" id="SM00987">
    <property type="entry name" value="UreE_C"/>
    <property type="match status" value="1"/>
</dbReference>
<evidence type="ECO:0000256" key="3">
    <source>
        <dbReference type="ARBA" id="ARBA00012030"/>
    </source>
</evidence>
<dbReference type="InterPro" id="IPR036895">
    <property type="entry name" value="Uracil-DNA_glycosylase-like_sf"/>
</dbReference>
<keyword evidence="7" id="KW-0227">DNA damage</keyword>
<dbReference type="Pfam" id="PF03167">
    <property type="entry name" value="UDG"/>
    <property type="match status" value="1"/>
</dbReference>
<dbReference type="AlphaFoldDB" id="A0A1Q2SP13"/>
<evidence type="ECO:0000313" key="13">
    <source>
        <dbReference type="EMBL" id="BAW80895.1"/>
    </source>
</evidence>
<dbReference type="SUPFAM" id="SSF52141">
    <property type="entry name" value="Uracil-DNA glycosylase-like"/>
    <property type="match status" value="1"/>
</dbReference>
<evidence type="ECO:0000256" key="7">
    <source>
        <dbReference type="ARBA" id="ARBA00022763"/>
    </source>
</evidence>
<dbReference type="EC" id="3.2.2.27" evidence="3"/>
<keyword evidence="14" id="KW-1185">Reference proteome</keyword>
<dbReference type="InterPro" id="IPR005122">
    <property type="entry name" value="Uracil-DNA_glycosylase-like"/>
</dbReference>
<dbReference type="RefSeq" id="WP_096527393.1">
    <property type="nucleotide sequence ID" value="NZ_AP014836.1"/>
</dbReference>
<evidence type="ECO:0000256" key="9">
    <source>
        <dbReference type="ARBA" id="ARBA00023004"/>
    </source>
</evidence>
<evidence type="ECO:0000256" key="1">
    <source>
        <dbReference type="ARBA" id="ARBA00001400"/>
    </source>
</evidence>
<keyword evidence="6" id="KW-0479">Metal-binding</keyword>
<comment type="similarity">
    <text evidence="2">Belongs to the uracil-DNA glycosylase (UDG) superfamily. Type 4 (UDGa) family.</text>
</comment>